<evidence type="ECO:0000256" key="1">
    <source>
        <dbReference type="ARBA" id="ARBA00004141"/>
    </source>
</evidence>
<proteinExistence type="predicted"/>
<keyword evidence="4 5" id="KW-0472">Membrane</keyword>
<organism evidence="6 7">
    <name type="scientific">Brevibacillus invocatus</name>
    <dbReference type="NCBI Taxonomy" id="173959"/>
    <lineage>
        <taxon>Bacteria</taxon>
        <taxon>Bacillati</taxon>
        <taxon>Bacillota</taxon>
        <taxon>Bacilli</taxon>
        <taxon>Bacillales</taxon>
        <taxon>Paenibacillaceae</taxon>
        <taxon>Brevibacillus</taxon>
    </lineage>
</organism>
<dbReference type="GO" id="GO:0004671">
    <property type="term" value="F:protein C-terminal S-isoprenylcysteine carboxyl O-methyltransferase activity"/>
    <property type="evidence" value="ECO:0007669"/>
    <property type="project" value="InterPro"/>
</dbReference>
<dbReference type="OrthoDB" id="7203053at2"/>
<dbReference type="Gene3D" id="1.20.120.1630">
    <property type="match status" value="1"/>
</dbReference>
<feature type="transmembrane region" description="Helical" evidence="5">
    <location>
        <begin position="41"/>
        <end position="60"/>
    </location>
</feature>
<evidence type="ECO:0000313" key="7">
    <source>
        <dbReference type="Proteomes" id="UP000282028"/>
    </source>
</evidence>
<keyword evidence="3 5" id="KW-1133">Transmembrane helix</keyword>
<keyword evidence="2 5" id="KW-0812">Transmembrane</keyword>
<dbReference type="RefSeq" id="WP_122907625.1">
    <property type="nucleotide sequence ID" value="NZ_CBCSBE010000008.1"/>
</dbReference>
<dbReference type="Proteomes" id="UP000282028">
    <property type="component" value="Unassembled WGS sequence"/>
</dbReference>
<evidence type="ECO:0000256" key="2">
    <source>
        <dbReference type="ARBA" id="ARBA00022692"/>
    </source>
</evidence>
<feature type="transmembrane region" description="Helical" evidence="5">
    <location>
        <begin position="124"/>
        <end position="150"/>
    </location>
</feature>
<comment type="subcellular location">
    <subcellularLocation>
        <location evidence="1">Membrane</location>
        <topology evidence="1">Multi-pass membrane protein</topology>
    </subcellularLocation>
</comment>
<dbReference type="Pfam" id="PF04140">
    <property type="entry name" value="ICMT"/>
    <property type="match status" value="1"/>
</dbReference>
<sequence>MLFFWSVLCIVLLQRISELLLAAKNARWIRASGGYEVGSSHYKYIVVLHITFFISLILEVMYKRELHSLPSWWMVPFTFFVLAQLMRYWCIASLGRHWNTRILILPGAEPLRLGPYRFLRHPNYWVVAIELLTLPVTFLAFTTAIVFTLLNAWILLRIRIPLETQAVYQRQRSK</sequence>
<evidence type="ECO:0000256" key="3">
    <source>
        <dbReference type="ARBA" id="ARBA00022989"/>
    </source>
</evidence>
<keyword evidence="7" id="KW-1185">Reference proteome</keyword>
<dbReference type="GO" id="GO:0016020">
    <property type="term" value="C:membrane"/>
    <property type="evidence" value="ECO:0007669"/>
    <property type="project" value="UniProtKB-SubCell"/>
</dbReference>
<dbReference type="InterPro" id="IPR007269">
    <property type="entry name" value="ICMT_MeTrfase"/>
</dbReference>
<name>A0A3M8CKX5_9BACL</name>
<evidence type="ECO:0000256" key="4">
    <source>
        <dbReference type="ARBA" id="ARBA00023136"/>
    </source>
</evidence>
<dbReference type="EMBL" id="RHHR01000007">
    <property type="protein sequence ID" value="RNB76416.1"/>
    <property type="molecule type" value="Genomic_DNA"/>
</dbReference>
<feature type="transmembrane region" description="Helical" evidence="5">
    <location>
        <begin position="72"/>
        <end position="89"/>
    </location>
</feature>
<accession>A0A3M8CKX5</accession>
<reference evidence="6 7" key="1">
    <citation type="submission" date="2018-10" db="EMBL/GenBank/DDBJ databases">
        <title>Phylogenomics of Brevibacillus.</title>
        <authorList>
            <person name="Dunlap C."/>
        </authorList>
    </citation>
    <scope>NUCLEOTIDE SEQUENCE [LARGE SCALE GENOMIC DNA]</scope>
    <source>
        <strain evidence="6 7">JCM 12215</strain>
    </source>
</reference>
<evidence type="ECO:0000313" key="6">
    <source>
        <dbReference type="EMBL" id="RNB76416.1"/>
    </source>
</evidence>
<protein>
    <recommendedName>
        <fullName evidence="8">Isoprenylcysteine carboxyl methyltransferase</fullName>
    </recommendedName>
</protein>
<evidence type="ECO:0000256" key="5">
    <source>
        <dbReference type="SAM" id="Phobius"/>
    </source>
</evidence>
<gene>
    <name evidence="6" type="ORF">EDM52_03555</name>
</gene>
<comment type="caution">
    <text evidence="6">The sequence shown here is derived from an EMBL/GenBank/DDBJ whole genome shotgun (WGS) entry which is preliminary data.</text>
</comment>
<evidence type="ECO:0008006" key="8">
    <source>
        <dbReference type="Google" id="ProtNLM"/>
    </source>
</evidence>
<dbReference type="AlphaFoldDB" id="A0A3M8CKX5"/>